<dbReference type="Pfam" id="PF12796">
    <property type="entry name" value="Ank_2"/>
    <property type="match status" value="2"/>
</dbReference>
<feature type="repeat" description="ANK" evidence="3">
    <location>
        <begin position="419"/>
        <end position="451"/>
    </location>
</feature>
<comment type="caution">
    <text evidence="4">The sequence shown here is derived from an EMBL/GenBank/DDBJ whole genome shotgun (WGS) entry which is preliminary data.</text>
</comment>
<gene>
    <name evidence="4" type="ORF">QBC33DRAFT_576745</name>
</gene>
<evidence type="ECO:0000256" key="2">
    <source>
        <dbReference type="ARBA" id="ARBA00023043"/>
    </source>
</evidence>
<name>A0AAJ0FJ61_9PEZI</name>
<dbReference type="AlphaFoldDB" id="A0AAJ0FJ61"/>
<dbReference type="Gene3D" id="1.25.40.20">
    <property type="entry name" value="Ankyrin repeat-containing domain"/>
    <property type="match status" value="3"/>
</dbReference>
<dbReference type="PANTHER" id="PTHR24166:SF48">
    <property type="entry name" value="PROTEIN VAPYRIN"/>
    <property type="match status" value="1"/>
</dbReference>
<dbReference type="PANTHER" id="PTHR24166">
    <property type="entry name" value="ROLLING PEBBLES, ISOFORM B"/>
    <property type="match status" value="1"/>
</dbReference>
<dbReference type="PROSITE" id="PS50297">
    <property type="entry name" value="ANK_REP_REGION"/>
    <property type="match status" value="1"/>
</dbReference>
<accession>A0AAJ0FJ61</accession>
<evidence type="ECO:0000256" key="3">
    <source>
        <dbReference type="PROSITE-ProRule" id="PRU00023"/>
    </source>
</evidence>
<organism evidence="4 5">
    <name type="scientific">Phialemonium atrogriseum</name>
    <dbReference type="NCBI Taxonomy" id="1093897"/>
    <lineage>
        <taxon>Eukaryota</taxon>
        <taxon>Fungi</taxon>
        <taxon>Dikarya</taxon>
        <taxon>Ascomycota</taxon>
        <taxon>Pezizomycotina</taxon>
        <taxon>Sordariomycetes</taxon>
        <taxon>Sordariomycetidae</taxon>
        <taxon>Cephalothecales</taxon>
        <taxon>Cephalothecaceae</taxon>
        <taxon>Phialemonium</taxon>
    </lineage>
</organism>
<reference evidence="4" key="1">
    <citation type="submission" date="2023-06" db="EMBL/GenBank/DDBJ databases">
        <title>Genome-scale phylogeny and comparative genomics of the fungal order Sordariales.</title>
        <authorList>
            <consortium name="Lawrence Berkeley National Laboratory"/>
            <person name="Hensen N."/>
            <person name="Bonometti L."/>
            <person name="Westerberg I."/>
            <person name="Brannstrom I.O."/>
            <person name="Guillou S."/>
            <person name="Cros-Aarteil S."/>
            <person name="Calhoun S."/>
            <person name="Haridas S."/>
            <person name="Kuo A."/>
            <person name="Mondo S."/>
            <person name="Pangilinan J."/>
            <person name="Riley R."/>
            <person name="Labutti K."/>
            <person name="Andreopoulos B."/>
            <person name="Lipzen A."/>
            <person name="Chen C."/>
            <person name="Yanf M."/>
            <person name="Daum C."/>
            <person name="Ng V."/>
            <person name="Clum A."/>
            <person name="Steindorff A."/>
            <person name="Ohm R."/>
            <person name="Martin F."/>
            <person name="Silar P."/>
            <person name="Natvig D."/>
            <person name="Lalanne C."/>
            <person name="Gautier V."/>
            <person name="Ament-Velasquez S.L."/>
            <person name="Kruys A."/>
            <person name="Hutchinson M.I."/>
            <person name="Powell A.J."/>
            <person name="Barry K."/>
            <person name="Miller A.N."/>
            <person name="Grigoriev I.V."/>
            <person name="Debuchy R."/>
            <person name="Gladieux P."/>
            <person name="Thoren M.H."/>
            <person name="Johannesson H."/>
        </authorList>
    </citation>
    <scope>NUCLEOTIDE SEQUENCE</scope>
    <source>
        <strain evidence="4">8032-3</strain>
    </source>
</reference>
<dbReference type="PRINTS" id="PR01415">
    <property type="entry name" value="ANKYRIN"/>
</dbReference>
<dbReference type="SUPFAM" id="SSF48403">
    <property type="entry name" value="Ankyrin repeat"/>
    <property type="match status" value="1"/>
</dbReference>
<evidence type="ECO:0000313" key="5">
    <source>
        <dbReference type="Proteomes" id="UP001244011"/>
    </source>
</evidence>
<dbReference type="InterPro" id="IPR050889">
    <property type="entry name" value="Dendritic_Spine_Reg/Scaffold"/>
</dbReference>
<keyword evidence="1" id="KW-0677">Repeat</keyword>
<proteinExistence type="predicted"/>
<dbReference type="Pfam" id="PF00023">
    <property type="entry name" value="Ank"/>
    <property type="match status" value="1"/>
</dbReference>
<evidence type="ECO:0000256" key="1">
    <source>
        <dbReference type="ARBA" id="ARBA00022737"/>
    </source>
</evidence>
<dbReference type="InterPro" id="IPR002110">
    <property type="entry name" value="Ankyrin_rpt"/>
</dbReference>
<dbReference type="PROSITE" id="PS50088">
    <property type="entry name" value="ANK_REPEAT"/>
    <property type="match status" value="1"/>
</dbReference>
<evidence type="ECO:0000313" key="4">
    <source>
        <dbReference type="EMBL" id="KAK1769572.1"/>
    </source>
</evidence>
<dbReference type="GeneID" id="85314120"/>
<dbReference type="EMBL" id="MU839002">
    <property type="protein sequence ID" value="KAK1769572.1"/>
    <property type="molecule type" value="Genomic_DNA"/>
</dbReference>
<keyword evidence="5" id="KW-1185">Reference proteome</keyword>
<dbReference type="Proteomes" id="UP001244011">
    <property type="component" value="Unassembled WGS sequence"/>
</dbReference>
<sequence length="472" mass="51981">MVLKDVLSNLKSIIYQIICRHRSLVRHVKTVYEVQGRALSRSFSSLWNIFERITSDPKSDDFSVDIFSLENSPVESLAESSKDERFLDGETCQTITGRYRFFSYSALHWAEHYAAAQDLATPELRKAGMTFLDPGSAHCTNWLRFYRFESSMEHDEPPPDFDAVTLAAYFDIHHIVAELLDTNNSYPQSGKNHALFWASKMGRSKSIEVLLRAGAEPNHQIVDRQTALTVAAQGDYLDAVALLLLDETTDINLRGKAGRTALSFACGNGHLDLIATLLKRDDCEPDEPDSSVLTPLFWPVGGGHISTISTLLQHPARDGLVRPLEHLLRSTCIDPNLADKNGQSPLSWAAGNGHDGTVRALLRGSRVDKASLDNDSRGADFRACEGGHEAVLSTLNNFPGMIDVLLSTGSINVDKRDCGGRTALYWAVEYGHLDMVKALIGKGADVRSTSNGRSTPISVARAFGRDDMVSFL</sequence>
<keyword evidence="2 3" id="KW-0040">ANK repeat</keyword>
<dbReference type="InterPro" id="IPR036770">
    <property type="entry name" value="Ankyrin_rpt-contain_sf"/>
</dbReference>
<protein>
    <submittedName>
        <fullName evidence="4">Ankyrin repeat-containing domain protein</fullName>
    </submittedName>
</protein>
<dbReference type="RefSeq" id="XP_060285785.1">
    <property type="nucleotide sequence ID" value="XM_060430933.1"/>
</dbReference>
<dbReference type="SMART" id="SM00248">
    <property type="entry name" value="ANK"/>
    <property type="match status" value="5"/>
</dbReference>